<dbReference type="InterPro" id="IPR058163">
    <property type="entry name" value="LysR-type_TF_proteobact-type"/>
</dbReference>
<dbReference type="GO" id="GO:0006351">
    <property type="term" value="P:DNA-templated transcription"/>
    <property type="evidence" value="ECO:0007669"/>
    <property type="project" value="TreeGrafter"/>
</dbReference>
<protein>
    <submittedName>
        <fullName evidence="6">LysR family transcriptional regulator</fullName>
    </submittedName>
</protein>
<dbReference type="PANTHER" id="PTHR30537:SF3">
    <property type="entry name" value="TRANSCRIPTIONAL REGULATORY PROTEIN"/>
    <property type="match status" value="1"/>
</dbReference>
<evidence type="ECO:0000256" key="4">
    <source>
        <dbReference type="ARBA" id="ARBA00023163"/>
    </source>
</evidence>
<proteinExistence type="inferred from homology"/>
<evidence type="ECO:0000256" key="1">
    <source>
        <dbReference type="ARBA" id="ARBA00009437"/>
    </source>
</evidence>
<dbReference type="GO" id="GO:0003700">
    <property type="term" value="F:DNA-binding transcription factor activity"/>
    <property type="evidence" value="ECO:0007669"/>
    <property type="project" value="InterPro"/>
</dbReference>
<dbReference type="GO" id="GO:0043565">
    <property type="term" value="F:sequence-specific DNA binding"/>
    <property type="evidence" value="ECO:0007669"/>
    <property type="project" value="TreeGrafter"/>
</dbReference>
<dbReference type="SUPFAM" id="SSF46785">
    <property type="entry name" value="Winged helix' DNA-binding domain"/>
    <property type="match status" value="1"/>
</dbReference>
<dbReference type="Gene3D" id="1.10.10.10">
    <property type="entry name" value="Winged helix-like DNA-binding domain superfamily/Winged helix DNA-binding domain"/>
    <property type="match status" value="1"/>
</dbReference>
<organism evidence="6 7">
    <name type="scientific">Ferruginivarius sediminum</name>
    <dbReference type="NCBI Taxonomy" id="2661937"/>
    <lineage>
        <taxon>Bacteria</taxon>
        <taxon>Pseudomonadati</taxon>
        <taxon>Pseudomonadota</taxon>
        <taxon>Alphaproteobacteria</taxon>
        <taxon>Rhodospirillales</taxon>
        <taxon>Rhodospirillaceae</taxon>
        <taxon>Ferruginivarius</taxon>
    </lineage>
</organism>
<dbReference type="RefSeq" id="WP_114580747.1">
    <property type="nucleotide sequence ID" value="NZ_QPMH01000002.1"/>
</dbReference>
<name>A0A369TDU5_9PROT</name>
<sequence>MDWDDLRYVLAIARGGSLAAAGRALAVNASTVHRRLDGLEARLAVRLFDRTPSGFHPTGAGERMIDAADRVEHEIIAVDRDLTGRDTRLSGRLRITSSETLAYRLLTDELASFRRHHPGIHLELLLDNRQFDLSRREADIALRATRPTQGDLFGRKIADIVWALYGSAEYLAGHGGGDGDDDPLRGHDLIGWEQAVTQVKVAGWLAANAADDAVVYRSSSIINQLVAVKAGIGLAILPCYLGDPEPDLRRAGPIIDDVTTELWVITHKALKQTARVRAFLDLVGEGLSRRRALLEGRQAAAQAPSRAVG</sequence>
<reference evidence="6 7" key="1">
    <citation type="submission" date="2018-07" db="EMBL/GenBank/DDBJ databases">
        <title>Venubactetium sediminum gen. nov., sp. nov., isolated from a marine solar saltern.</title>
        <authorList>
            <person name="Wang S."/>
        </authorList>
    </citation>
    <scope>NUCLEOTIDE SEQUENCE [LARGE SCALE GENOMIC DNA]</scope>
    <source>
        <strain evidence="6 7">WD2A32</strain>
    </source>
</reference>
<accession>A0A369TDU5</accession>
<dbReference type="InterPro" id="IPR005119">
    <property type="entry name" value="LysR_subst-bd"/>
</dbReference>
<dbReference type="EMBL" id="QPMH01000002">
    <property type="protein sequence ID" value="RDD63493.1"/>
    <property type="molecule type" value="Genomic_DNA"/>
</dbReference>
<dbReference type="Proteomes" id="UP000253941">
    <property type="component" value="Unassembled WGS sequence"/>
</dbReference>
<keyword evidence="3" id="KW-0238">DNA-binding</keyword>
<dbReference type="Gene3D" id="3.40.190.290">
    <property type="match status" value="1"/>
</dbReference>
<dbReference type="InterPro" id="IPR000847">
    <property type="entry name" value="LysR_HTH_N"/>
</dbReference>
<keyword evidence="2" id="KW-0805">Transcription regulation</keyword>
<dbReference type="SUPFAM" id="SSF53850">
    <property type="entry name" value="Periplasmic binding protein-like II"/>
    <property type="match status" value="1"/>
</dbReference>
<dbReference type="PANTHER" id="PTHR30537">
    <property type="entry name" value="HTH-TYPE TRANSCRIPTIONAL REGULATOR"/>
    <property type="match status" value="1"/>
</dbReference>
<comment type="similarity">
    <text evidence="1">Belongs to the LysR transcriptional regulatory family.</text>
</comment>
<feature type="domain" description="HTH lysR-type" evidence="5">
    <location>
        <begin position="1"/>
        <end position="58"/>
    </location>
</feature>
<comment type="caution">
    <text evidence="6">The sequence shown here is derived from an EMBL/GenBank/DDBJ whole genome shotgun (WGS) entry which is preliminary data.</text>
</comment>
<gene>
    <name evidence="6" type="ORF">DRB17_03355</name>
</gene>
<dbReference type="PROSITE" id="PS50931">
    <property type="entry name" value="HTH_LYSR"/>
    <property type="match status" value="1"/>
</dbReference>
<dbReference type="AlphaFoldDB" id="A0A369TDU5"/>
<dbReference type="InterPro" id="IPR036390">
    <property type="entry name" value="WH_DNA-bd_sf"/>
</dbReference>
<evidence type="ECO:0000313" key="7">
    <source>
        <dbReference type="Proteomes" id="UP000253941"/>
    </source>
</evidence>
<keyword evidence="4" id="KW-0804">Transcription</keyword>
<evidence type="ECO:0000259" key="5">
    <source>
        <dbReference type="PROSITE" id="PS50931"/>
    </source>
</evidence>
<dbReference type="InterPro" id="IPR036388">
    <property type="entry name" value="WH-like_DNA-bd_sf"/>
</dbReference>
<evidence type="ECO:0000256" key="2">
    <source>
        <dbReference type="ARBA" id="ARBA00023015"/>
    </source>
</evidence>
<dbReference type="Pfam" id="PF00126">
    <property type="entry name" value="HTH_1"/>
    <property type="match status" value="1"/>
</dbReference>
<dbReference type="Pfam" id="PF03466">
    <property type="entry name" value="LysR_substrate"/>
    <property type="match status" value="1"/>
</dbReference>
<keyword evidence="7" id="KW-1185">Reference proteome</keyword>
<evidence type="ECO:0000313" key="6">
    <source>
        <dbReference type="EMBL" id="RDD63493.1"/>
    </source>
</evidence>
<evidence type="ECO:0000256" key="3">
    <source>
        <dbReference type="ARBA" id="ARBA00023125"/>
    </source>
</evidence>